<dbReference type="AlphaFoldDB" id="A0ABD2HD31"/>
<gene>
    <name evidence="2" type="ORF">OYC64_000278</name>
</gene>
<dbReference type="PANTHER" id="PTHR11373:SF4">
    <property type="entry name" value="DEOXYNUCLEOSIDE TRIPHOSPHATE TRIPHOSPHOHYDROLASE SAMHD1"/>
    <property type="match status" value="1"/>
</dbReference>
<dbReference type="CDD" id="cd09487">
    <property type="entry name" value="SAM_superfamily"/>
    <property type="match status" value="1"/>
</dbReference>
<dbReference type="InterPro" id="IPR050135">
    <property type="entry name" value="dGTPase-like"/>
</dbReference>
<name>A0ABD2HD31_PAGBO</name>
<dbReference type="Proteomes" id="UP001619887">
    <property type="component" value="Unassembled WGS sequence"/>
</dbReference>
<evidence type="ECO:0000256" key="1">
    <source>
        <dbReference type="ARBA" id="ARBA00005776"/>
    </source>
</evidence>
<reference evidence="2 3" key="1">
    <citation type="journal article" date="2022" name="G3 (Bethesda)">
        <title>Evaluating Illumina-, Nanopore-, and PacBio-based genome assembly strategies with the bald notothen, Trematomus borchgrevinki.</title>
        <authorList>
            <person name="Rayamajhi N."/>
            <person name="Cheng C.C."/>
            <person name="Catchen J.M."/>
        </authorList>
    </citation>
    <scope>NUCLEOTIDE SEQUENCE [LARGE SCALE GENOMIC DNA]</scope>
    <source>
        <strain evidence="2">AGRC-2024</strain>
    </source>
</reference>
<dbReference type="InterPro" id="IPR003607">
    <property type="entry name" value="HD/PDEase_dom"/>
</dbReference>
<sequence>MAEKGLKGADTFEDEPVIKRLKLNHDDLTKMGIDKHEDRQKILDSILKIWPSAPKVFNDPIHGSMELHPLLVKIIDTPQFQRLRYIKQLGAGYFVYPGASHNRFEHSIGVGYLAGELVKALKEKQQELDITDRDILCVQIAGLCPYIGHGPFSHVFDGMFIPKATRPPGPLGEKMEDWKHEDASVEMFDHLVKSNKDLKEMMEKYGLKLPEDLVFIKEIIKPPADEKYKGRPEKSFLYEIVANTRNGIDVDKFDYFARDCHHLGIKNNFDHGRFIKFARVCKVDGQKQKHICTRDKEVNNLYDLFHTRYSLHRRAYQHKVKQIIEYMIAEAFLKADKPIEMSTPSTQLEHSQKGRKFNLSAAIDDMEAYTKLTDCVFDQILNSTEKDGGDDLREAREILKKVVDRKHYRFLGEIKHRGIPTKEEIPQLEKDLFPQKGVQADGLPKEDFVVLPVTMDNGMKGKDLIDSMYFYNKNNHDQAFKIKREEMSRFLPEHFSETLFRVYSRKIDPESLRAARVHLEEWIRGKSHCLLTQF</sequence>
<evidence type="ECO:0000313" key="3">
    <source>
        <dbReference type="Proteomes" id="UP001619887"/>
    </source>
</evidence>
<keyword evidence="3" id="KW-1185">Reference proteome</keyword>
<dbReference type="FunFam" id="1.10.3210.10:FF:000015">
    <property type="entry name" value="Deoxynucleoside triphosphate triphosphohydrolase SAMHD1"/>
    <property type="match status" value="1"/>
</dbReference>
<evidence type="ECO:0000313" key="2">
    <source>
        <dbReference type="EMBL" id="KAL3063932.1"/>
    </source>
</evidence>
<dbReference type="Gene3D" id="1.10.3210.10">
    <property type="entry name" value="Hypothetical protein af1432"/>
    <property type="match status" value="1"/>
</dbReference>
<dbReference type="EMBL" id="JBIYXZ010002070">
    <property type="protein sequence ID" value="KAL3063932.1"/>
    <property type="molecule type" value="Genomic_DNA"/>
</dbReference>
<dbReference type="Gene3D" id="3.30.70.2760">
    <property type="match status" value="1"/>
</dbReference>
<dbReference type="CDD" id="cd00077">
    <property type="entry name" value="HDc"/>
    <property type="match status" value="1"/>
</dbReference>
<proteinExistence type="inferred from homology"/>
<dbReference type="SUPFAM" id="SSF109604">
    <property type="entry name" value="HD-domain/PDEase-like"/>
    <property type="match status" value="1"/>
</dbReference>
<organism evidence="2 3">
    <name type="scientific">Pagothenia borchgrevinki</name>
    <name type="common">Bald rockcod</name>
    <name type="synonym">Trematomus borchgrevinki</name>
    <dbReference type="NCBI Taxonomy" id="8213"/>
    <lineage>
        <taxon>Eukaryota</taxon>
        <taxon>Metazoa</taxon>
        <taxon>Chordata</taxon>
        <taxon>Craniata</taxon>
        <taxon>Vertebrata</taxon>
        <taxon>Euteleostomi</taxon>
        <taxon>Actinopterygii</taxon>
        <taxon>Neopterygii</taxon>
        <taxon>Teleostei</taxon>
        <taxon>Neoteleostei</taxon>
        <taxon>Acanthomorphata</taxon>
        <taxon>Eupercaria</taxon>
        <taxon>Perciformes</taxon>
        <taxon>Notothenioidei</taxon>
        <taxon>Nototheniidae</taxon>
        <taxon>Pagothenia</taxon>
    </lineage>
</organism>
<reference evidence="2 3" key="2">
    <citation type="journal article" date="2024" name="G3 (Bethesda)">
        <title>The genome of the cryopelagic Antarctic bald notothen, Trematomus borchgrevinki.</title>
        <authorList>
            <person name="Rayamajhi N."/>
            <person name="Rivera-Colon A.G."/>
            <person name="Minhas B.F."/>
            <person name="Cheng C.C."/>
            <person name="Catchen J.M."/>
        </authorList>
    </citation>
    <scope>NUCLEOTIDE SEQUENCE [LARGE SCALE GENOMIC DNA]</scope>
    <source>
        <strain evidence="2">AGRC-2024</strain>
    </source>
</reference>
<comment type="similarity">
    <text evidence="1">Belongs to the SAMHD1 family.</text>
</comment>
<accession>A0ABD2HD31</accession>
<protein>
    <recommendedName>
        <fullName evidence="4">Deoxynucleoside triphosphate triphosphohydrolase SAMHD1</fullName>
    </recommendedName>
</protein>
<dbReference type="PANTHER" id="PTHR11373">
    <property type="entry name" value="DEOXYNUCLEOSIDE TRIPHOSPHATE TRIPHOSPHOHYDROLASE"/>
    <property type="match status" value="1"/>
</dbReference>
<comment type="caution">
    <text evidence="2">The sequence shown here is derived from an EMBL/GenBank/DDBJ whole genome shotgun (WGS) entry which is preliminary data.</text>
</comment>
<evidence type="ECO:0008006" key="4">
    <source>
        <dbReference type="Google" id="ProtNLM"/>
    </source>
</evidence>